<evidence type="ECO:0000256" key="1">
    <source>
        <dbReference type="SAM" id="MobiDB-lite"/>
    </source>
</evidence>
<dbReference type="GeneID" id="19108957"/>
<dbReference type="Proteomes" id="UP000011761">
    <property type="component" value="Unassembled WGS sequence"/>
</dbReference>
<evidence type="ECO:0000313" key="2">
    <source>
        <dbReference type="EMBL" id="EMC95434.1"/>
    </source>
</evidence>
<dbReference type="RefSeq" id="XP_007677900.1">
    <property type="nucleotide sequence ID" value="XM_007679710.1"/>
</dbReference>
<name>M2N8L2_BAUPA</name>
<organism evidence="2 3">
    <name type="scientific">Baudoinia panamericana (strain UAMH 10762)</name>
    <name type="common">Angels' share fungus</name>
    <name type="synonym">Baudoinia compniacensis (strain UAMH 10762)</name>
    <dbReference type="NCBI Taxonomy" id="717646"/>
    <lineage>
        <taxon>Eukaryota</taxon>
        <taxon>Fungi</taxon>
        <taxon>Dikarya</taxon>
        <taxon>Ascomycota</taxon>
        <taxon>Pezizomycotina</taxon>
        <taxon>Dothideomycetes</taxon>
        <taxon>Dothideomycetidae</taxon>
        <taxon>Mycosphaerellales</taxon>
        <taxon>Teratosphaeriaceae</taxon>
        <taxon>Baudoinia</taxon>
    </lineage>
</organism>
<gene>
    <name evidence="2" type="ORF">BAUCODRAFT_149406</name>
</gene>
<sequence>MASQSRSKNAAQHPVAGSSTSLNAMHGSVNGADDDDSEPVAKPAIDGSIEIESPKISAMFDRYYKDIDPREAGRVIAKK</sequence>
<proteinExistence type="predicted"/>
<feature type="compositionally biased region" description="Polar residues" evidence="1">
    <location>
        <begin position="1"/>
        <end position="10"/>
    </location>
</feature>
<dbReference type="EMBL" id="KB445557">
    <property type="protein sequence ID" value="EMC95434.1"/>
    <property type="molecule type" value="Genomic_DNA"/>
</dbReference>
<feature type="region of interest" description="Disordered" evidence="1">
    <location>
        <begin position="1"/>
        <end position="48"/>
    </location>
</feature>
<dbReference type="KEGG" id="bcom:BAUCODRAFT_149406"/>
<accession>M2N8L2</accession>
<dbReference type="AlphaFoldDB" id="M2N8L2"/>
<protein>
    <submittedName>
        <fullName evidence="2">Uncharacterized protein</fullName>
    </submittedName>
</protein>
<evidence type="ECO:0000313" key="3">
    <source>
        <dbReference type="Proteomes" id="UP000011761"/>
    </source>
</evidence>
<keyword evidence="3" id="KW-1185">Reference proteome</keyword>
<reference evidence="2 3" key="1">
    <citation type="journal article" date="2012" name="PLoS Pathog.">
        <title>Diverse lifestyles and strategies of plant pathogenesis encoded in the genomes of eighteen Dothideomycetes fungi.</title>
        <authorList>
            <person name="Ohm R.A."/>
            <person name="Feau N."/>
            <person name="Henrissat B."/>
            <person name="Schoch C.L."/>
            <person name="Horwitz B.A."/>
            <person name="Barry K.W."/>
            <person name="Condon B.J."/>
            <person name="Copeland A.C."/>
            <person name="Dhillon B."/>
            <person name="Glaser F."/>
            <person name="Hesse C.N."/>
            <person name="Kosti I."/>
            <person name="LaButti K."/>
            <person name="Lindquist E.A."/>
            <person name="Lucas S."/>
            <person name="Salamov A.A."/>
            <person name="Bradshaw R.E."/>
            <person name="Ciuffetti L."/>
            <person name="Hamelin R.C."/>
            <person name="Kema G.H.J."/>
            <person name="Lawrence C."/>
            <person name="Scott J.A."/>
            <person name="Spatafora J.W."/>
            <person name="Turgeon B.G."/>
            <person name="de Wit P.J.G.M."/>
            <person name="Zhong S."/>
            <person name="Goodwin S.B."/>
            <person name="Grigoriev I.V."/>
        </authorList>
    </citation>
    <scope>NUCLEOTIDE SEQUENCE [LARGE SCALE GENOMIC DNA]</scope>
    <source>
        <strain evidence="2 3">UAMH 10762</strain>
    </source>
</reference>
<dbReference type="HOGENOM" id="CLU_2605666_0_0_1"/>